<comment type="caution">
    <text evidence="2">The sequence shown here is derived from an EMBL/GenBank/DDBJ whole genome shotgun (WGS) entry which is preliminary data.</text>
</comment>
<accession>A0A4Z2IGT5</accession>
<organism evidence="2 3">
    <name type="scientific">Liparis tanakae</name>
    <name type="common">Tanaka's snailfish</name>
    <dbReference type="NCBI Taxonomy" id="230148"/>
    <lineage>
        <taxon>Eukaryota</taxon>
        <taxon>Metazoa</taxon>
        <taxon>Chordata</taxon>
        <taxon>Craniata</taxon>
        <taxon>Vertebrata</taxon>
        <taxon>Euteleostomi</taxon>
        <taxon>Actinopterygii</taxon>
        <taxon>Neopterygii</taxon>
        <taxon>Teleostei</taxon>
        <taxon>Neoteleostei</taxon>
        <taxon>Acanthomorphata</taxon>
        <taxon>Eupercaria</taxon>
        <taxon>Perciformes</taxon>
        <taxon>Cottioidei</taxon>
        <taxon>Cottales</taxon>
        <taxon>Liparidae</taxon>
        <taxon>Liparis</taxon>
    </lineage>
</organism>
<dbReference type="EMBL" id="SRLO01000086">
    <property type="protein sequence ID" value="TNN77166.1"/>
    <property type="molecule type" value="Genomic_DNA"/>
</dbReference>
<dbReference type="AlphaFoldDB" id="A0A4Z2IGT5"/>
<feature type="compositionally biased region" description="Basic and acidic residues" evidence="1">
    <location>
        <begin position="113"/>
        <end position="143"/>
    </location>
</feature>
<evidence type="ECO:0000313" key="3">
    <source>
        <dbReference type="Proteomes" id="UP000314294"/>
    </source>
</evidence>
<reference evidence="2 3" key="1">
    <citation type="submission" date="2019-03" db="EMBL/GenBank/DDBJ databases">
        <title>First draft genome of Liparis tanakae, snailfish: a comprehensive survey of snailfish specific genes.</title>
        <authorList>
            <person name="Kim W."/>
            <person name="Song I."/>
            <person name="Jeong J.-H."/>
            <person name="Kim D."/>
            <person name="Kim S."/>
            <person name="Ryu S."/>
            <person name="Song J.Y."/>
            <person name="Lee S.K."/>
        </authorList>
    </citation>
    <scope>NUCLEOTIDE SEQUENCE [LARGE SCALE GENOMIC DNA]</scope>
    <source>
        <tissue evidence="2">Muscle</tissue>
    </source>
</reference>
<evidence type="ECO:0000313" key="2">
    <source>
        <dbReference type="EMBL" id="TNN77166.1"/>
    </source>
</evidence>
<gene>
    <name evidence="2" type="ORF">EYF80_012635</name>
</gene>
<proteinExistence type="predicted"/>
<dbReference type="Proteomes" id="UP000314294">
    <property type="component" value="Unassembled WGS sequence"/>
</dbReference>
<evidence type="ECO:0000256" key="1">
    <source>
        <dbReference type="SAM" id="MobiDB-lite"/>
    </source>
</evidence>
<keyword evidence="3" id="KW-1185">Reference proteome</keyword>
<sequence>METWEKSHNWRQIKAILNIALHVLEPEGDPPPPRSPIGSNFFLLHHYHHQCLDSRRDSVFNVYFSVVKFWLSSHIWLFRLVSAQLISQLIDARCRQRTWQPQRAVQPRHKKTDNKDAGYDERNGGDRRKLGNKREAETKTKTL</sequence>
<feature type="region of interest" description="Disordered" evidence="1">
    <location>
        <begin position="98"/>
        <end position="143"/>
    </location>
</feature>
<name>A0A4Z2IGT5_9TELE</name>
<protein>
    <submittedName>
        <fullName evidence="2">Uncharacterized protein</fullName>
    </submittedName>
</protein>